<name>A0A835TBV5_CHLIN</name>
<dbReference type="Proteomes" id="UP000650467">
    <property type="component" value="Unassembled WGS sequence"/>
</dbReference>
<keyword evidence="2" id="KW-0812">Transmembrane</keyword>
<feature type="region of interest" description="Disordered" evidence="1">
    <location>
        <begin position="32"/>
        <end position="118"/>
    </location>
</feature>
<comment type="caution">
    <text evidence="3">The sequence shown here is derived from an EMBL/GenBank/DDBJ whole genome shotgun (WGS) entry which is preliminary data.</text>
</comment>
<sequence length="240" mass="24250">MQTAFAGRCSRALGARALPQLAGPTGSRLVALARRKGGGGASKELQELKQEKTAAPAPAPAATPTPAALAASAPAPAPAPAPTPAAPAPAPAPVAAPVSSSAPASSPSPASESPAGDSSVGNGIFDSLLFRILGSVTAIMAVISVFYSIVFYGASNITYVFKDQLAAITRKDFVPYSERRRMEQEVLAKLEAEQAERISAQDAATAAAPATADAPVVPSIPDDSSSPDELLNLLPNKAKK</sequence>
<dbReference type="OrthoDB" id="543167at2759"/>
<dbReference type="EMBL" id="JAEHOC010000006">
    <property type="protein sequence ID" value="KAG2440807.1"/>
    <property type="molecule type" value="Genomic_DNA"/>
</dbReference>
<evidence type="ECO:0000313" key="4">
    <source>
        <dbReference type="Proteomes" id="UP000650467"/>
    </source>
</evidence>
<evidence type="ECO:0000256" key="2">
    <source>
        <dbReference type="SAM" id="Phobius"/>
    </source>
</evidence>
<evidence type="ECO:0000313" key="3">
    <source>
        <dbReference type="EMBL" id="KAG2440807.1"/>
    </source>
</evidence>
<feature type="compositionally biased region" description="Low complexity" evidence="1">
    <location>
        <begin position="64"/>
        <end position="74"/>
    </location>
</feature>
<feature type="compositionally biased region" description="Pro residues" evidence="1">
    <location>
        <begin position="75"/>
        <end position="94"/>
    </location>
</feature>
<feature type="transmembrane region" description="Helical" evidence="2">
    <location>
        <begin position="128"/>
        <end position="154"/>
    </location>
</feature>
<protein>
    <submittedName>
        <fullName evidence="3">Uncharacterized protein</fullName>
    </submittedName>
</protein>
<feature type="compositionally biased region" description="Low complexity" evidence="1">
    <location>
        <begin position="95"/>
        <end position="115"/>
    </location>
</feature>
<feature type="region of interest" description="Disordered" evidence="1">
    <location>
        <begin position="200"/>
        <end position="240"/>
    </location>
</feature>
<reference evidence="3" key="1">
    <citation type="journal article" date="2020" name="bioRxiv">
        <title>Comparative genomics of Chlamydomonas.</title>
        <authorList>
            <person name="Craig R.J."/>
            <person name="Hasan A.R."/>
            <person name="Ness R.W."/>
            <person name="Keightley P.D."/>
        </authorList>
    </citation>
    <scope>NUCLEOTIDE SEQUENCE</scope>
    <source>
        <strain evidence="3">SAG 7.73</strain>
    </source>
</reference>
<evidence type="ECO:0000256" key="1">
    <source>
        <dbReference type="SAM" id="MobiDB-lite"/>
    </source>
</evidence>
<keyword evidence="2" id="KW-0472">Membrane</keyword>
<dbReference type="AlphaFoldDB" id="A0A835TBV5"/>
<organism evidence="3 4">
    <name type="scientific">Chlamydomonas incerta</name>
    <dbReference type="NCBI Taxonomy" id="51695"/>
    <lineage>
        <taxon>Eukaryota</taxon>
        <taxon>Viridiplantae</taxon>
        <taxon>Chlorophyta</taxon>
        <taxon>core chlorophytes</taxon>
        <taxon>Chlorophyceae</taxon>
        <taxon>CS clade</taxon>
        <taxon>Chlamydomonadales</taxon>
        <taxon>Chlamydomonadaceae</taxon>
        <taxon>Chlamydomonas</taxon>
    </lineage>
</organism>
<feature type="compositionally biased region" description="Low complexity" evidence="1">
    <location>
        <begin position="202"/>
        <end position="228"/>
    </location>
</feature>
<gene>
    <name evidence="3" type="ORF">HXX76_003662</name>
</gene>
<keyword evidence="2" id="KW-1133">Transmembrane helix</keyword>
<accession>A0A835TBV5</accession>
<keyword evidence="4" id="KW-1185">Reference proteome</keyword>
<proteinExistence type="predicted"/>